<proteinExistence type="predicted"/>
<dbReference type="Gene3D" id="3.30.70.20">
    <property type="match status" value="1"/>
</dbReference>
<dbReference type="InterPro" id="IPR051269">
    <property type="entry name" value="Fe-S_cluster_ET"/>
</dbReference>
<evidence type="ECO:0000256" key="7">
    <source>
        <dbReference type="ARBA" id="ARBA00023291"/>
    </source>
</evidence>
<keyword evidence="6" id="KW-0411">Iron-sulfur</keyword>
<dbReference type="GO" id="GO:0051538">
    <property type="term" value="F:3 iron, 4 sulfur cluster binding"/>
    <property type="evidence" value="ECO:0007669"/>
    <property type="project" value="UniProtKB-KW"/>
</dbReference>
<organism evidence="9">
    <name type="scientific">Mycobacterium sp. (strain JLS)</name>
    <dbReference type="NCBI Taxonomy" id="164757"/>
    <lineage>
        <taxon>Bacteria</taxon>
        <taxon>Bacillati</taxon>
        <taxon>Actinomycetota</taxon>
        <taxon>Actinomycetes</taxon>
        <taxon>Mycobacteriales</taxon>
        <taxon>Mycobacteriaceae</taxon>
        <taxon>Mycobacterium</taxon>
    </lineage>
</organism>
<dbReference type="KEGG" id="mjl:Mjls_5671"/>
<evidence type="ECO:0000256" key="2">
    <source>
        <dbReference type="ARBA" id="ARBA00022448"/>
    </source>
</evidence>
<dbReference type="Pfam" id="PF13459">
    <property type="entry name" value="Fer4_15"/>
    <property type="match status" value="1"/>
</dbReference>
<keyword evidence="3" id="KW-0479">Metal-binding</keyword>
<evidence type="ECO:0000256" key="1">
    <source>
        <dbReference type="ARBA" id="ARBA00001927"/>
    </source>
</evidence>
<dbReference type="AlphaFoldDB" id="A0A5Q5CPE0"/>
<accession>A0A5Q5CPE0</accession>
<dbReference type="GO" id="GO:0046872">
    <property type="term" value="F:metal ion binding"/>
    <property type="evidence" value="ECO:0007669"/>
    <property type="project" value="UniProtKB-KW"/>
</dbReference>
<dbReference type="SUPFAM" id="SSF54862">
    <property type="entry name" value="4Fe-4S ferredoxins"/>
    <property type="match status" value="1"/>
</dbReference>
<evidence type="ECO:0000256" key="5">
    <source>
        <dbReference type="ARBA" id="ARBA00023004"/>
    </source>
</evidence>
<evidence type="ECO:0000313" key="9">
    <source>
        <dbReference type="EMBL" id="ABO01435.1"/>
    </source>
</evidence>
<protein>
    <submittedName>
        <fullName evidence="9">FdxD</fullName>
    </submittedName>
</protein>
<keyword evidence="7" id="KW-0003">3Fe-4S</keyword>
<evidence type="ECO:0000256" key="6">
    <source>
        <dbReference type="ARBA" id="ARBA00023014"/>
    </source>
</evidence>
<reference evidence="9" key="1">
    <citation type="submission" date="2007-02" db="EMBL/GenBank/DDBJ databases">
        <title>Complete sequence of Mycobacterium sp. JLS.</title>
        <authorList>
            <consortium name="US DOE Joint Genome Institute"/>
            <person name="Copeland A."/>
            <person name="Lucas S."/>
            <person name="Lapidus A."/>
            <person name="Barry K."/>
            <person name="Detter J.C."/>
            <person name="Glavina del Rio T."/>
            <person name="Hammon N."/>
            <person name="Israni S."/>
            <person name="Dalin E."/>
            <person name="Tice H."/>
            <person name="Pitluck S."/>
            <person name="Chain P."/>
            <person name="Malfatti S."/>
            <person name="Shin M."/>
            <person name="Vergez L."/>
            <person name="Schmutz J."/>
            <person name="Larimer F."/>
            <person name="Land M."/>
            <person name="Hauser L."/>
            <person name="Kyrpides N."/>
            <person name="Mikhailova N."/>
            <person name="Miller C.D."/>
            <person name="Anderson A.J."/>
            <person name="Sims R.C."/>
            <person name="Richardson P."/>
        </authorList>
    </citation>
    <scope>NUCLEOTIDE SEQUENCE [LARGE SCALE GENOMIC DNA]</scope>
    <source>
        <strain evidence="9">JLS</strain>
    </source>
</reference>
<keyword evidence="5" id="KW-0408">Iron</keyword>
<name>A0A5Q5CPE0_MYCSJ</name>
<keyword evidence="4" id="KW-0249">Electron transport</keyword>
<dbReference type="EMBL" id="CP000580">
    <property type="protein sequence ID" value="ABO01435.1"/>
    <property type="molecule type" value="Genomic_DNA"/>
</dbReference>
<feature type="domain" description="4Fe-4S ferredoxin-type" evidence="8">
    <location>
        <begin position="1"/>
        <end position="29"/>
    </location>
</feature>
<evidence type="ECO:0000256" key="3">
    <source>
        <dbReference type="ARBA" id="ARBA00022723"/>
    </source>
</evidence>
<evidence type="ECO:0000256" key="4">
    <source>
        <dbReference type="ARBA" id="ARBA00022982"/>
    </source>
</evidence>
<gene>
    <name evidence="9" type="ordered locus">Mjls_5671</name>
</gene>
<dbReference type="PANTHER" id="PTHR36923:SF3">
    <property type="entry name" value="FERREDOXIN"/>
    <property type="match status" value="1"/>
</dbReference>
<dbReference type="PROSITE" id="PS51379">
    <property type="entry name" value="4FE4S_FER_2"/>
    <property type="match status" value="1"/>
</dbReference>
<evidence type="ECO:0000259" key="8">
    <source>
        <dbReference type="PROSITE" id="PS51379"/>
    </source>
</evidence>
<dbReference type="PANTHER" id="PTHR36923">
    <property type="entry name" value="FERREDOXIN"/>
    <property type="match status" value="1"/>
</dbReference>
<dbReference type="InterPro" id="IPR017896">
    <property type="entry name" value="4Fe4S_Fe-S-bd"/>
</dbReference>
<sequence length="63" mass="6832">MRVVVDSDRCEGNALCVRIAPAVFQLDDDEYATVVADPVPVEEEARVAQAIADCPRAALSRED</sequence>
<keyword evidence="2" id="KW-0813">Transport</keyword>
<comment type="cofactor">
    <cofactor evidence="1">
        <name>[3Fe-4S] cluster</name>
        <dbReference type="ChEBI" id="CHEBI:21137"/>
    </cofactor>
</comment>